<dbReference type="STRING" id="1561998.A0A1I7T2T0"/>
<dbReference type="Gene3D" id="1.20.1070.10">
    <property type="entry name" value="Rhodopsin 7-helix transmembrane proteins"/>
    <property type="match status" value="1"/>
</dbReference>
<organism evidence="3 4">
    <name type="scientific">Caenorhabditis tropicalis</name>
    <dbReference type="NCBI Taxonomy" id="1561998"/>
    <lineage>
        <taxon>Eukaryota</taxon>
        <taxon>Metazoa</taxon>
        <taxon>Ecdysozoa</taxon>
        <taxon>Nematoda</taxon>
        <taxon>Chromadorea</taxon>
        <taxon>Rhabditida</taxon>
        <taxon>Rhabditina</taxon>
        <taxon>Rhabditomorpha</taxon>
        <taxon>Rhabditoidea</taxon>
        <taxon>Rhabditidae</taxon>
        <taxon>Peloderinae</taxon>
        <taxon>Caenorhabditis</taxon>
    </lineage>
</organism>
<keyword evidence="1" id="KW-0472">Membrane</keyword>
<evidence type="ECO:0000313" key="4">
    <source>
        <dbReference type="WBParaSite" id="Csp11.Scaffold482.g1873.t1"/>
    </source>
</evidence>
<feature type="transmembrane region" description="Helical" evidence="1">
    <location>
        <begin position="323"/>
        <end position="344"/>
    </location>
</feature>
<feature type="transmembrane region" description="Helical" evidence="1">
    <location>
        <begin position="406"/>
        <end position="423"/>
    </location>
</feature>
<dbReference type="PANTHER" id="PTHR22751:SF73">
    <property type="entry name" value="G-PROTEIN COUPLED RECEPTORS FAMILY 1 PROFILE DOMAIN-CONTAINING PROTEIN"/>
    <property type="match status" value="1"/>
</dbReference>
<sequence length="454" mass="51712">ETLRLLSPIQVTNLEISFVDPTQILRILPLFDLKSNLTLTSTGLLEKYDFGAIQATPQWQGAKKIEIRRCFVGGPVSGFMHLESAIWTMSYVLWKNFLEIKEAFSVNPKLEHIGLNFQKNHVTLQFLIEKLGAPNTVTWNRILTSQAWFIRIPDTDQVIHLDVLYQGTIPMHIRFMRKPAAQMLGKFTISGPLPCTHTEIILDWVFGAIRENFRRCSVWLGLSLTVIRTVSVKMAANKTFDFVNSAKTGRYSIFIVVLVSSGFSIGYLMRYHIVKSTVAFVPDEGCPELDSDLRYPYQIVELSKTNSFLIGSARQIHLVSTAIFGKILPSILFPISALILILELRKTRRMQTGNKKISDKNNRLVVYMTISFIVIELPIGICKLVTMTEETYEDSIIPESIVELLNVIYVSMTTTHFFICFAMSSQYRNTVKGVLRIPTKVSRRMFSQFSSSER</sequence>
<evidence type="ECO:0000313" key="3">
    <source>
        <dbReference type="Proteomes" id="UP000095282"/>
    </source>
</evidence>
<proteinExistence type="predicted"/>
<protein>
    <submittedName>
        <fullName evidence="4">FTH domain-containing protein</fullName>
    </submittedName>
</protein>
<reference evidence="4" key="1">
    <citation type="submission" date="2016-11" db="UniProtKB">
        <authorList>
            <consortium name="WormBaseParasite"/>
        </authorList>
    </citation>
    <scope>IDENTIFICATION</scope>
</reference>
<dbReference type="Pfam" id="PF10324">
    <property type="entry name" value="7TM_GPCR_Srw"/>
    <property type="match status" value="1"/>
</dbReference>
<dbReference type="SUPFAM" id="SSF81321">
    <property type="entry name" value="Family A G protein-coupled receptor-like"/>
    <property type="match status" value="1"/>
</dbReference>
<keyword evidence="1" id="KW-1133">Transmembrane helix</keyword>
<dbReference type="PANTHER" id="PTHR22751">
    <property type="entry name" value="G-PROTEIN COUPLED RECEPTOR-RELATED"/>
    <property type="match status" value="1"/>
</dbReference>
<dbReference type="eggNOG" id="ENOG502R8SA">
    <property type="taxonomic scope" value="Eukaryota"/>
</dbReference>
<feature type="transmembrane region" description="Helical" evidence="1">
    <location>
        <begin position="248"/>
        <end position="269"/>
    </location>
</feature>
<keyword evidence="1" id="KW-0812">Transmembrane</keyword>
<accession>A0A1I7T2T0</accession>
<feature type="domain" description="DUF38" evidence="2">
    <location>
        <begin position="2"/>
        <end position="120"/>
    </location>
</feature>
<dbReference type="WBParaSite" id="Csp11.Scaffold482.g1873.t1">
    <property type="protein sequence ID" value="Csp11.Scaffold482.g1873.t1"/>
    <property type="gene ID" value="Csp11.Scaffold482.g1873"/>
</dbReference>
<dbReference type="InterPro" id="IPR019427">
    <property type="entry name" value="7TM_GPCR_serpentine_rcpt_Srw"/>
</dbReference>
<dbReference type="Proteomes" id="UP000095282">
    <property type="component" value="Unplaced"/>
</dbReference>
<feature type="transmembrane region" description="Helical" evidence="1">
    <location>
        <begin position="364"/>
        <end position="386"/>
    </location>
</feature>
<evidence type="ECO:0000256" key="1">
    <source>
        <dbReference type="SAM" id="Phobius"/>
    </source>
</evidence>
<dbReference type="AlphaFoldDB" id="A0A1I7T2T0"/>
<dbReference type="GO" id="GO:0008528">
    <property type="term" value="F:G protein-coupled peptide receptor activity"/>
    <property type="evidence" value="ECO:0007669"/>
    <property type="project" value="InterPro"/>
</dbReference>
<dbReference type="InterPro" id="IPR002900">
    <property type="entry name" value="DUF38/FTH_CAE_spp"/>
</dbReference>
<dbReference type="Pfam" id="PF01827">
    <property type="entry name" value="FTH"/>
    <property type="match status" value="1"/>
</dbReference>
<evidence type="ECO:0000259" key="2">
    <source>
        <dbReference type="Pfam" id="PF01827"/>
    </source>
</evidence>
<name>A0A1I7T2T0_9PELO</name>
<keyword evidence="3" id="KW-1185">Reference proteome</keyword>